<dbReference type="InterPro" id="IPR031731">
    <property type="entry name" value="CX9C"/>
</dbReference>
<name>A0A2G8LKR9_STIJA</name>
<keyword evidence="3" id="KW-1185">Reference proteome</keyword>
<evidence type="ECO:0000313" key="2">
    <source>
        <dbReference type="EMBL" id="PIK60843.1"/>
    </source>
</evidence>
<protein>
    <submittedName>
        <fullName evidence="2">Putative coiled-coil-helix-coiled-coil-helix domain-containing protein 5</fullName>
    </submittedName>
</protein>
<proteinExistence type="predicted"/>
<dbReference type="PANTHER" id="PTHR47106">
    <property type="entry name" value="COILED-COIL-HELIX-COILED-COIL-HELIX DOMAIN-CONTAINING PROTEIN 5"/>
    <property type="match status" value="1"/>
</dbReference>
<feature type="domain" description="IMS import disulfide relay-system CHCH-CHCH-like Cx9C" evidence="1">
    <location>
        <begin position="1"/>
        <end position="41"/>
    </location>
</feature>
<dbReference type="InterPro" id="IPR052848">
    <property type="entry name" value="CHCH_domain-containing_protein"/>
</dbReference>
<accession>A0A2G8LKR9</accession>
<sequence length="93" mass="10548">MKYCSSELEDYAACVANYPQTWNTDCEEQKLKAADCSSNSPAVKKINKVCAEQYVAYEKCLNSNPESVEVCVNQLQSFLSVLKPQQERYQLLP</sequence>
<dbReference type="GO" id="GO:0045333">
    <property type="term" value="P:cellular respiration"/>
    <property type="evidence" value="ECO:0007669"/>
    <property type="project" value="TreeGrafter"/>
</dbReference>
<dbReference type="GO" id="GO:0005758">
    <property type="term" value="C:mitochondrial intermembrane space"/>
    <property type="evidence" value="ECO:0007669"/>
    <property type="project" value="TreeGrafter"/>
</dbReference>
<dbReference type="PANTHER" id="PTHR47106:SF1">
    <property type="entry name" value="COILED-COIL-HELIX-COILED-COIL-HELIX DOMAIN-CONTAINING PROTEIN 5"/>
    <property type="match status" value="1"/>
</dbReference>
<dbReference type="AlphaFoldDB" id="A0A2G8LKR9"/>
<dbReference type="Gene3D" id="1.10.287.2900">
    <property type="match status" value="2"/>
</dbReference>
<dbReference type="STRING" id="307972.A0A2G8LKR9"/>
<dbReference type="Pfam" id="PF16860">
    <property type="entry name" value="CX9C"/>
    <property type="match status" value="1"/>
</dbReference>
<reference evidence="2 3" key="1">
    <citation type="journal article" date="2017" name="PLoS Biol.">
        <title>The sea cucumber genome provides insights into morphological evolution and visceral regeneration.</title>
        <authorList>
            <person name="Zhang X."/>
            <person name="Sun L."/>
            <person name="Yuan J."/>
            <person name="Sun Y."/>
            <person name="Gao Y."/>
            <person name="Zhang L."/>
            <person name="Li S."/>
            <person name="Dai H."/>
            <person name="Hamel J.F."/>
            <person name="Liu C."/>
            <person name="Yu Y."/>
            <person name="Liu S."/>
            <person name="Lin W."/>
            <person name="Guo K."/>
            <person name="Jin S."/>
            <person name="Xu P."/>
            <person name="Storey K.B."/>
            <person name="Huan P."/>
            <person name="Zhang T."/>
            <person name="Zhou Y."/>
            <person name="Zhang J."/>
            <person name="Lin C."/>
            <person name="Li X."/>
            <person name="Xing L."/>
            <person name="Huo D."/>
            <person name="Sun M."/>
            <person name="Wang L."/>
            <person name="Mercier A."/>
            <person name="Li F."/>
            <person name="Yang H."/>
            <person name="Xiang J."/>
        </authorList>
    </citation>
    <scope>NUCLEOTIDE SEQUENCE [LARGE SCALE GENOMIC DNA]</scope>
    <source>
        <strain evidence="2">Shaxun</strain>
        <tissue evidence="2">Muscle</tissue>
    </source>
</reference>
<evidence type="ECO:0000259" key="1">
    <source>
        <dbReference type="Pfam" id="PF16860"/>
    </source>
</evidence>
<dbReference type="EMBL" id="MRZV01000046">
    <property type="protein sequence ID" value="PIK60843.1"/>
    <property type="molecule type" value="Genomic_DNA"/>
</dbReference>
<dbReference type="Proteomes" id="UP000230750">
    <property type="component" value="Unassembled WGS sequence"/>
</dbReference>
<evidence type="ECO:0000313" key="3">
    <source>
        <dbReference type="Proteomes" id="UP000230750"/>
    </source>
</evidence>
<dbReference type="OrthoDB" id="2581252at2759"/>
<gene>
    <name evidence="2" type="ORF">BSL78_02243</name>
</gene>
<organism evidence="2 3">
    <name type="scientific">Stichopus japonicus</name>
    <name type="common">Sea cucumber</name>
    <dbReference type="NCBI Taxonomy" id="307972"/>
    <lineage>
        <taxon>Eukaryota</taxon>
        <taxon>Metazoa</taxon>
        <taxon>Echinodermata</taxon>
        <taxon>Eleutherozoa</taxon>
        <taxon>Echinozoa</taxon>
        <taxon>Holothuroidea</taxon>
        <taxon>Aspidochirotacea</taxon>
        <taxon>Aspidochirotida</taxon>
        <taxon>Stichopodidae</taxon>
        <taxon>Apostichopus</taxon>
    </lineage>
</organism>
<comment type="caution">
    <text evidence="2">The sequence shown here is derived from an EMBL/GenBank/DDBJ whole genome shotgun (WGS) entry which is preliminary data.</text>
</comment>